<accession>A0A2G5UW28</accession>
<feature type="domain" description="DUF7809" evidence="1">
    <location>
        <begin position="11"/>
        <end position="145"/>
    </location>
</feature>
<reference evidence="3" key="1">
    <citation type="submission" date="2017-10" db="EMBL/GenBank/DDBJ databases">
        <title>Rapid genome shrinkage in a self-fertile nematode reveals novel sperm competition proteins.</title>
        <authorList>
            <person name="Yin D."/>
            <person name="Schwarz E.M."/>
            <person name="Thomas C.G."/>
            <person name="Felde R.L."/>
            <person name="Korf I.F."/>
            <person name="Cutter A.D."/>
            <person name="Schartner C.M."/>
            <person name="Ralston E.J."/>
            <person name="Meyer B.J."/>
            <person name="Haag E.S."/>
        </authorList>
    </citation>
    <scope>NUCLEOTIDE SEQUENCE [LARGE SCALE GENOMIC DNA]</scope>
    <source>
        <strain evidence="3">JU1422</strain>
    </source>
</reference>
<evidence type="ECO:0000259" key="1">
    <source>
        <dbReference type="Pfam" id="PF25100"/>
    </source>
</evidence>
<dbReference type="PANTHER" id="PTHR21447">
    <property type="entry name" value="RING-TYPE DOMAIN-CONTAINING PROTEIN-RELATED"/>
    <property type="match status" value="1"/>
</dbReference>
<evidence type="ECO:0000313" key="3">
    <source>
        <dbReference type="Proteomes" id="UP000230233"/>
    </source>
</evidence>
<keyword evidence="3" id="KW-1185">Reference proteome</keyword>
<dbReference type="GO" id="GO:0045087">
    <property type="term" value="P:innate immune response"/>
    <property type="evidence" value="ECO:0007669"/>
    <property type="project" value="TreeGrafter"/>
</dbReference>
<sequence length="398" mass="46711">MAYNIFKNCDLEFLTIVAYHLKHQADKLQDSMEFVPLDTKVLRDIQEELRIDMCRRLTTTDHRKLKIEMSQLSYSKIIAKFKKITPIDWDSNRHDRIETLVKHYGRTAKNEKARIEELSTLYTVTRITVECLQSFIQKHPELFLPDRKTIRLFEDGDVQFVIKSEVLDVLKTKGAPEHVFVSTMKLADINGKNIEFIRYPILRAKHCAVPIPGPSGFLVLAVDSLLETLKMLILDLKLFQKRENWDVDRWRTQFIDVMSSMFNIFFIKEKKDPYFIRHKMVNICRQQFLVSFGITLSLPTTEIRPVKPQGFTLDDLKTELTNLGLTEMFPDILCHTGRVYYEVDIRKKGKNLRTCDLYDAIENCQLICIFNRVNNLKIFLHNQKGCKRVLGLECEYCT</sequence>
<gene>
    <name evidence="2" type="primary">Cnig_chr_II.g4342</name>
    <name evidence="2" type="ORF">B9Z55_004342</name>
</gene>
<protein>
    <recommendedName>
        <fullName evidence="1">DUF7809 domain-containing protein</fullName>
    </recommendedName>
</protein>
<proteinExistence type="predicted"/>
<dbReference type="PANTHER" id="PTHR21447:SF13">
    <property type="entry name" value="RING-TYPE DOMAIN-CONTAINING PROTEIN"/>
    <property type="match status" value="1"/>
</dbReference>
<dbReference type="Proteomes" id="UP000230233">
    <property type="component" value="Chromosome II"/>
</dbReference>
<comment type="caution">
    <text evidence="2">The sequence shown here is derived from an EMBL/GenBank/DDBJ whole genome shotgun (WGS) entry which is preliminary data.</text>
</comment>
<dbReference type="Pfam" id="PF25100">
    <property type="entry name" value="DUF7809"/>
    <property type="match status" value="1"/>
</dbReference>
<dbReference type="GO" id="GO:0045121">
    <property type="term" value="C:membrane raft"/>
    <property type="evidence" value="ECO:0007669"/>
    <property type="project" value="TreeGrafter"/>
</dbReference>
<evidence type="ECO:0000313" key="2">
    <source>
        <dbReference type="EMBL" id="PIC43710.1"/>
    </source>
</evidence>
<dbReference type="InterPro" id="IPR056711">
    <property type="entry name" value="DUF7809"/>
</dbReference>
<dbReference type="AlphaFoldDB" id="A0A2G5UW28"/>
<dbReference type="EMBL" id="PDUG01000002">
    <property type="protein sequence ID" value="PIC43710.1"/>
    <property type="molecule type" value="Genomic_DNA"/>
</dbReference>
<name>A0A2G5UW28_9PELO</name>
<organism evidence="2 3">
    <name type="scientific">Caenorhabditis nigoni</name>
    <dbReference type="NCBI Taxonomy" id="1611254"/>
    <lineage>
        <taxon>Eukaryota</taxon>
        <taxon>Metazoa</taxon>
        <taxon>Ecdysozoa</taxon>
        <taxon>Nematoda</taxon>
        <taxon>Chromadorea</taxon>
        <taxon>Rhabditida</taxon>
        <taxon>Rhabditina</taxon>
        <taxon>Rhabditomorpha</taxon>
        <taxon>Rhabditoidea</taxon>
        <taxon>Rhabditidae</taxon>
        <taxon>Peloderinae</taxon>
        <taxon>Caenorhabditis</taxon>
    </lineage>
</organism>